<gene>
    <name evidence="1" type="ORF">QYF62_13290</name>
</gene>
<dbReference type="Pfam" id="PF06013">
    <property type="entry name" value="WXG100"/>
    <property type="match status" value="1"/>
</dbReference>
<evidence type="ECO:0000313" key="1">
    <source>
        <dbReference type="EMBL" id="MDN4507029.1"/>
    </source>
</evidence>
<name>A0ABT8H4Y4_9ACTN</name>
<proteinExistence type="predicted"/>
<dbReference type="InterPro" id="IPR010310">
    <property type="entry name" value="T7SS_ESAT-6-like"/>
</dbReference>
<reference evidence="1 2" key="1">
    <citation type="submission" date="2023-07" db="EMBL/GenBank/DDBJ databases">
        <title>Strategy for survival of the halotoleranting strain Dietzia MX2 from the Yakshinskoe mineral salts deposit.</title>
        <authorList>
            <person name="Kharitonova M.A."/>
            <person name="Kupriyanova-Ashina F.G."/>
            <person name="Shakirov T.R."/>
            <person name="Vafina M.S."/>
            <person name="Ilinskaya O.N."/>
        </authorList>
    </citation>
    <scope>NUCLEOTIDE SEQUENCE [LARGE SCALE GENOMIC DNA]</scope>
    <source>
        <strain evidence="1 2">MX2</strain>
    </source>
</reference>
<dbReference type="EMBL" id="JAUHTB010000017">
    <property type="protein sequence ID" value="MDN4507029.1"/>
    <property type="molecule type" value="Genomic_DNA"/>
</dbReference>
<dbReference type="Gene3D" id="1.10.287.1060">
    <property type="entry name" value="ESAT-6-like"/>
    <property type="match status" value="1"/>
</dbReference>
<dbReference type="SUPFAM" id="SSF140453">
    <property type="entry name" value="EsxAB dimer-like"/>
    <property type="match status" value="1"/>
</dbReference>
<dbReference type="Proteomes" id="UP001172702">
    <property type="component" value="Unassembled WGS sequence"/>
</dbReference>
<evidence type="ECO:0000313" key="2">
    <source>
        <dbReference type="Proteomes" id="UP001172702"/>
    </source>
</evidence>
<dbReference type="InterPro" id="IPR036689">
    <property type="entry name" value="ESAT-6-like_sf"/>
</dbReference>
<dbReference type="RefSeq" id="WP_301162913.1">
    <property type="nucleotide sequence ID" value="NZ_JAUHTB010000017.1"/>
</dbReference>
<keyword evidence="2" id="KW-1185">Reference proteome</keyword>
<comment type="caution">
    <text evidence="1">The sequence shown here is derived from an EMBL/GenBank/DDBJ whole genome shotgun (WGS) entry which is preliminary data.</text>
</comment>
<sequence>MTNKLQKGRGVSYTIGLISRWDTTALTAAGDAIATRRATAEGLRTSLADGRDTLSEGWSGVAADAVLDAAETEKSHVTKLADGLEDLTETLSRAEAALQPAVQSVRDRVRDAVGAGLVVGQDSVGPGPGRDDITQDTVNVHAEAIRMALDTVRSLDEHYGREIDLVATRVHDAIPPEVDRRPIPGPEHSWFAAVDAVTGAAGYGFPISADELDPETRGKHKLNPVADAPGKAWAGVLRGLGRAAGPAGAAVTVYDGVEGYATGETTAGEASMETAGALIGGTTSGMGIGAMAGGAIGPLGAILGAGIGAAVGSYLGKKGGSAVFDRYFAP</sequence>
<organism evidence="1 2">
    <name type="scientific">Dietzia maris</name>
    <dbReference type="NCBI Taxonomy" id="37915"/>
    <lineage>
        <taxon>Bacteria</taxon>
        <taxon>Bacillati</taxon>
        <taxon>Actinomycetota</taxon>
        <taxon>Actinomycetes</taxon>
        <taxon>Mycobacteriales</taxon>
        <taxon>Dietziaceae</taxon>
        <taxon>Dietzia</taxon>
    </lineage>
</organism>
<accession>A0ABT8H4Y4</accession>
<protein>
    <submittedName>
        <fullName evidence="1">WXG100 family type VII secretion target</fullName>
    </submittedName>
</protein>